<dbReference type="AlphaFoldDB" id="A0A8C0TAR6"/>
<dbReference type="InterPro" id="IPR039208">
    <property type="entry name" value="C2_Ca-dependent_4"/>
</dbReference>
<name>A0A8C0TAR6_CANLF</name>
<feature type="compositionally biased region" description="Low complexity" evidence="1">
    <location>
        <begin position="204"/>
        <end position="217"/>
    </location>
</feature>
<accession>A0A8C0TAR6</accession>
<feature type="compositionally biased region" description="Low complexity" evidence="1">
    <location>
        <begin position="283"/>
        <end position="295"/>
    </location>
</feature>
<feature type="compositionally biased region" description="Polar residues" evidence="1">
    <location>
        <begin position="20"/>
        <end position="29"/>
    </location>
</feature>
<evidence type="ECO:0000313" key="3">
    <source>
        <dbReference type="Proteomes" id="UP000694542"/>
    </source>
</evidence>
<sequence length="532" mass="54034">ARRGRGAAVEQGEALRKVQGLSSPPQGTSPLPEPPAAPGQGHASQAGVRGAPRGADAARGPRGVAAGARGGARAAGRAGSEAGGGAPAGAGPRAGWAGLGRRYKTGRPCPRPRAEAGAPARTGGAGLRWQLAPRGGRRRREGARPATRVPAASDHAAPRQTPPRPRGARLLPRAHPRAHPRVLHPAAAAPALRARVSASRRRPAPALRRGARPVAAGSRRCGRTHGLGPALAGRALAAAPAPRPHRLRLLRAARESAHAPQGVALPRRPRRRPAPAPAPAPGAAPAAAAAPALPARPRPRPRPAPRAPAPPARARRLLRAPEGLLSRALRARGSRGLARARSACGGDRDEPPSRAGAPSASASASPSPSPSPPPSPPPPPGPDPRPERLEAEGTVALGRAGGALRLAAEYSRASGRLRVRLLGAEGRAAAGGRGGGGGAAGAAEPRAVGCRVSFVLRPPGQTRPRRSAVVRPSRAAASEQDVWLDGLSEEQLRRLAVRVQAEERGRLRGQGELLLGALLLPAGPGLRPPPRA</sequence>
<evidence type="ECO:0000313" key="2">
    <source>
        <dbReference type="Ensembl" id="ENSCAFP00040034321.1"/>
    </source>
</evidence>
<dbReference type="Proteomes" id="UP000694542">
    <property type="component" value="Chromosome 30"/>
</dbReference>
<feature type="compositionally biased region" description="Low complexity" evidence="1">
    <location>
        <begin position="46"/>
        <end position="80"/>
    </location>
</feature>
<feature type="compositionally biased region" description="Low complexity" evidence="1">
    <location>
        <begin position="334"/>
        <end position="343"/>
    </location>
</feature>
<feature type="compositionally biased region" description="Low complexity" evidence="1">
    <location>
        <begin position="183"/>
        <end position="197"/>
    </location>
</feature>
<feature type="compositionally biased region" description="Basic residues" evidence="1">
    <location>
        <begin position="172"/>
        <end position="182"/>
    </location>
</feature>
<reference evidence="2" key="1">
    <citation type="submission" date="2018-10" db="EMBL/GenBank/DDBJ databases">
        <title>De novo assembly of a Great Dane genome.</title>
        <authorList>
            <person name="Kidd J.M."/>
            <person name="Pendleton A.L."/>
            <person name="Shen F."/>
            <person name="Emery S."/>
        </authorList>
    </citation>
    <scope>NUCLEOTIDE SEQUENCE [LARGE SCALE GENOMIC DNA]</scope>
    <source>
        <strain evidence="2">Great Dane</strain>
    </source>
</reference>
<feature type="compositionally biased region" description="Pro residues" evidence="1">
    <location>
        <begin position="367"/>
        <end position="383"/>
    </location>
</feature>
<protein>
    <submittedName>
        <fullName evidence="2">Uncharacterized protein</fullName>
    </submittedName>
</protein>
<feature type="compositionally biased region" description="Low complexity" evidence="1">
    <location>
        <begin position="353"/>
        <end position="366"/>
    </location>
</feature>
<dbReference type="Ensembl" id="ENSCAFT00040039342.1">
    <property type="protein sequence ID" value="ENSCAFP00040034321.1"/>
    <property type="gene ID" value="ENSCAFG00040021214.1"/>
</dbReference>
<feature type="compositionally biased region" description="Low complexity" evidence="1">
    <location>
        <begin position="226"/>
        <end position="240"/>
    </location>
</feature>
<dbReference type="PANTHER" id="PTHR47226:SF3">
    <property type="entry name" value="C2 CALCIUM-DEPENDENT DOMAIN-CONTAINING PROTEIN 4A"/>
    <property type="match status" value="1"/>
</dbReference>
<feature type="compositionally biased region" description="Low complexity" evidence="1">
    <location>
        <begin position="89"/>
        <end position="100"/>
    </location>
</feature>
<feature type="region of interest" description="Disordered" evidence="1">
    <location>
        <begin position="1"/>
        <end position="395"/>
    </location>
</feature>
<reference evidence="2" key="2">
    <citation type="submission" date="2025-08" db="UniProtKB">
        <authorList>
            <consortium name="Ensembl"/>
        </authorList>
    </citation>
    <scope>IDENTIFICATION</scope>
</reference>
<proteinExistence type="predicted"/>
<evidence type="ECO:0000256" key="1">
    <source>
        <dbReference type="SAM" id="MobiDB-lite"/>
    </source>
</evidence>
<organism evidence="2 3">
    <name type="scientific">Canis lupus familiaris</name>
    <name type="common">Dog</name>
    <name type="synonym">Canis familiaris</name>
    <dbReference type="NCBI Taxonomy" id="9615"/>
    <lineage>
        <taxon>Eukaryota</taxon>
        <taxon>Metazoa</taxon>
        <taxon>Chordata</taxon>
        <taxon>Craniata</taxon>
        <taxon>Vertebrata</taxon>
        <taxon>Euteleostomi</taxon>
        <taxon>Mammalia</taxon>
        <taxon>Eutheria</taxon>
        <taxon>Laurasiatheria</taxon>
        <taxon>Carnivora</taxon>
        <taxon>Caniformia</taxon>
        <taxon>Canidae</taxon>
        <taxon>Canis</taxon>
    </lineage>
</organism>
<dbReference type="PANTHER" id="PTHR47226">
    <property type="entry name" value="C2 CALCIUM-DEPENDENT DOMAIN-CONTAINING PROTEIN 4A"/>
    <property type="match status" value="1"/>
</dbReference>